<reference evidence="1 2" key="1">
    <citation type="journal article" date="2018" name="Sci. Rep.">
        <title>Genomic signatures of local adaptation to the degree of environmental predictability in rotifers.</title>
        <authorList>
            <person name="Franch-Gras L."/>
            <person name="Hahn C."/>
            <person name="Garcia-Roger E.M."/>
            <person name="Carmona M.J."/>
            <person name="Serra M."/>
            <person name="Gomez A."/>
        </authorList>
    </citation>
    <scope>NUCLEOTIDE SEQUENCE [LARGE SCALE GENOMIC DNA]</scope>
    <source>
        <strain evidence="1">HYR1</strain>
    </source>
</reference>
<dbReference type="EMBL" id="REGN01004529">
    <property type="protein sequence ID" value="RNA17105.1"/>
    <property type="molecule type" value="Genomic_DNA"/>
</dbReference>
<evidence type="ECO:0000313" key="1">
    <source>
        <dbReference type="EMBL" id="RNA17105.1"/>
    </source>
</evidence>
<dbReference type="Proteomes" id="UP000276133">
    <property type="component" value="Unassembled WGS sequence"/>
</dbReference>
<proteinExistence type="predicted"/>
<name>A0A3M7R1L1_BRAPC</name>
<dbReference type="AlphaFoldDB" id="A0A3M7R1L1"/>
<comment type="caution">
    <text evidence="1">The sequence shown here is derived from an EMBL/GenBank/DDBJ whole genome shotgun (WGS) entry which is preliminary data.</text>
</comment>
<accession>A0A3M7R1L1</accession>
<sequence>MFLPKKIGLCKCKFRFVHLTRQMCINIWKEKMVTNNSKNFEMLDELANEPKSTSLFDSIMIVPFSTVPC</sequence>
<organism evidence="1 2">
    <name type="scientific">Brachionus plicatilis</name>
    <name type="common">Marine rotifer</name>
    <name type="synonym">Brachionus muelleri</name>
    <dbReference type="NCBI Taxonomy" id="10195"/>
    <lineage>
        <taxon>Eukaryota</taxon>
        <taxon>Metazoa</taxon>
        <taxon>Spiralia</taxon>
        <taxon>Gnathifera</taxon>
        <taxon>Rotifera</taxon>
        <taxon>Eurotatoria</taxon>
        <taxon>Monogononta</taxon>
        <taxon>Pseudotrocha</taxon>
        <taxon>Ploima</taxon>
        <taxon>Brachionidae</taxon>
        <taxon>Brachionus</taxon>
    </lineage>
</organism>
<protein>
    <submittedName>
        <fullName evidence="1">Uncharacterized protein</fullName>
    </submittedName>
</protein>
<gene>
    <name evidence="1" type="ORF">BpHYR1_041796</name>
</gene>
<keyword evidence="2" id="KW-1185">Reference proteome</keyword>
<evidence type="ECO:0000313" key="2">
    <source>
        <dbReference type="Proteomes" id="UP000276133"/>
    </source>
</evidence>